<sequence length="69" mass="7633">MRLSRQPWVGLGWALHPQIHLDSGGMVELVPGSPLDVPLYWQQARIASRVMDSLSHTVASSARAELIQD</sequence>
<dbReference type="Gene3D" id="3.40.190.290">
    <property type="match status" value="1"/>
</dbReference>
<organism evidence="1 2">
    <name type="scientific">Malikia granosa</name>
    <dbReference type="NCBI Taxonomy" id="263067"/>
    <lineage>
        <taxon>Bacteria</taxon>
        <taxon>Pseudomonadati</taxon>
        <taxon>Pseudomonadota</taxon>
        <taxon>Betaproteobacteria</taxon>
        <taxon>Burkholderiales</taxon>
        <taxon>Comamonadaceae</taxon>
        <taxon>Malikia</taxon>
    </lineage>
</organism>
<evidence type="ECO:0000313" key="2">
    <source>
        <dbReference type="Proteomes" id="UP000238589"/>
    </source>
</evidence>
<dbReference type="OrthoDB" id="3252676at2"/>
<accession>A0A2S9K2K6</accession>
<comment type="caution">
    <text evidence="1">The sequence shown here is derived from an EMBL/GenBank/DDBJ whole genome shotgun (WGS) entry which is preliminary data.</text>
</comment>
<name>A0A2S9K2K6_9BURK</name>
<gene>
    <name evidence="1" type="ORF">C6P64_13260</name>
</gene>
<dbReference type="AlphaFoldDB" id="A0A2S9K2K6"/>
<protein>
    <submittedName>
        <fullName evidence="1">Uncharacterized protein</fullName>
    </submittedName>
</protein>
<dbReference type="Proteomes" id="UP000238589">
    <property type="component" value="Unassembled WGS sequence"/>
</dbReference>
<reference evidence="1 2" key="1">
    <citation type="submission" date="2018-03" db="EMBL/GenBank/DDBJ databases">
        <title>Comparative genomics illustrates the genes involved in a hyperalkaliphilic mechanisms of Serpentinomonas isolated from highly-alkaline calcium-rich serpentinized springs.</title>
        <authorList>
            <person name="Suzuki S."/>
            <person name="Ishii S."/>
            <person name="Walworth N."/>
            <person name="Bird L."/>
            <person name="Kuenen J.G."/>
            <person name="Nealson K.H."/>
        </authorList>
    </citation>
    <scope>NUCLEOTIDE SEQUENCE [LARGE SCALE GENOMIC DNA]</scope>
    <source>
        <strain evidence="1 2">P1</strain>
    </source>
</reference>
<evidence type="ECO:0000313" key="1">
    <source>
        <dbReference type="EMBL" id="PRD64689.1"/>
    </source>
</evidence>
<dbReference type="EMBL" id="PVLQ01000053">
    <property type="protein sequence ID" value="PRD64689.1"/>
    <property type="molecule type" value="Genomic_DNA"/>
</dbReference>
<keyword evidence="2" id="KW-1185">Reference proteome</keyword>
<dbReference type="RefSeq" id="WP_105749043.1">
    <property type="nucleotide sequence ID" value="NZ_PVLQ01000053.1"/>
</dbReference>
<proteinExistence type="predicted"/>